<dbReference type="GO" id="GO:0004018">
    <property type="term" value="F:N6-(1,2-dicarboxyethyl)AMP AMP-lyase (fumarate-forming) activity"/>
    <property type="evidence" value="ECO:0007669"/>
    <property type="project" value="TreeGrafter"/>
</dbReference>
<dbReference type="Gene3D" id="1.10.275.10">
    <property type="entry name" value="Fumarase/aspartase (N-terminal domain)"/>
    <property type="match status" value="1"/>
</dbReference>
<evidence type="ECO:0000313" key="4">
    <source>
        <dbReference type="Proteomes" id="UP000681967"/>
    </source>
</evidence>
<dbReference type="GO" id="GO:0070626">
    <property type="term" value="F:(S)-2-(5-amino-1-(5-phospho-D-ribosyl)imidazole-4-carboxamido) succinate lyase (fumarate-forming) activity"/>
    <property type="evidence" value="ECO:0007669"/>
    <property type="project" value="TreeGrafter"/>
</dbReference>
<dbReference type="PANTHER" id="PTHR43172">
    <property type="entry name" value="ADENYLOSUCCINATE LYASE"/>
    <property type="match status" value="1"/>
</dbReference>
<reference evidence="3" key="1">
    <citation type="submission" date="2021-02" db="EMBL/GenBank/DDBJ databases">
        <authorList>
            <person name="Nowell W R."/>
        </authorList>
    </citation>
    <scope>NUCLEOTIDE SEQUENCE</scope>
</reference>
<comment type="caution">
    <text evidence="3">The sequence shown here is derived from an EMBL/GenBank/DDBJ whole genome shotgun (WGS) entry which is preliminary data.</text>
</comment>
<evidence type="ECO:0000313" key="3">
    <source>
        <dbReference type="EMBL" id="CAF5141024.1"/>
    </source>
</evidence>
<feature type="compositionally biased region" description="Low complexity" evidence="2">
    <location>
        <begin position="32"/>
        <end position="44"/>
    </location>
</feature>
<dbReference type="GO" id="GO:0005829">
    <property type="term" value="C:cytosol"/>
    <property type="evidence" value="ECO:0007669"/>
    <property type="project" value="TreeGrafter"/>
</dbReference>
<accession>A0A8S3FUG0</accession>
<feature type="compositionally biased region" description="Polar residues" evidence="2">
    <location>
        <begin position="1"/>
        <end position="30"/>
    </location>
</feature>
<dbReference type="GO" id="GO:0044208">
    <property type="term" value="P:'de novo' AMP biosynthetic process"/>
    <property type="evidence" value="ECO:0007669"/>
    <property type="project" value="TreeGrafter"/>
</dbReference>
<name>A0A8S3FUG0_9BILA</name>
<proteinExistence type="predicted"/>
<dbReference type="AlphaFoldDB" id="A0A8S3FUG0"/>
<gene>
    <name evidence="3" type="ORF">BYL167_LOCUS70173</name>
</gene>
<dbReference type="InterPro" id="IPR024083">
    <property type="entry name" value="Fumarase/histidase_N"/>
</dbReference>
<evidence type="ECO:0000256" key="2">
    <source>
        <dbReference type="SAM" id="MobiDB-lite"/>
    </source>
</evidence>
<sequence length="126" mass="14586">MSDSTTTTNGSQKSLNMSDSTSVSQTSLPAEQQLQQPTPPQRQQSTKINRSAILLNGPSMKDQSSSSFHISMEDREKYRSPLNSRYASAEMSYNFSEIKKFSTWRRLWFWLAKCQKVFFFKRRSII</sequence>
<evidence type="ECO:0000256" key="1">
    <source>
        <dbReference type="ARBA" id="ARBA00023239"/>
    </source>
</evidence>
<keyword evidence="1" id="KW-0456">Lyase</keyword>
<dbReference type="EMBL" id="CAJOBH010252143">
    <property type="protein sequence ID" value="CAF5141024.1"/>
    <property type="molecule type" value="Genomic_DNA"/>
</dbReference>
<organism evidence="3 4">
    <name type="scientific">Rotaria magnacalcarata</name>
    <dbReference type="NCBI Taxonomy" id="392030"/>
    <lineage>
        <taxon>Eukaryota</taxon>
        <taxon>Metazoa</taxon>
        <taxon>Spiralia</taxon>
        <taxon>Gnathifera</taxon>
        <taxon>Rotifera</taxon>
        <taxon>Eurotatoria</taxon>
        <taxon>Bdelloidea</taxon>
        <taxon>Philodinida</taxon>
        <taxon>Philodinidae</taxon>
        <taxon>Rotaria</taxon>
    </lineage>
</organism>
<protein>
    <submittedName>
        <fullName evidence="3">Uncharacterized protein</fullName>
    </submittedName>
</protein>
<dbReference type="Proteomes" id="UP000681967">
    <property type="component" value="Unassembled WGS sequence"/>
</dbReference>
<dbReference type="PANTHER" id="PTHR43172:SF1">
    <property type="entry name" value="ADENYLOSUCCINATE LYASE"/>
    <property type="match status" value="1"/>
</dbReference>
<feature type="region of interest" description="Disordered" evidence="2">
    <location>
        <begin position="1"/>
        <end position="67"/>
    </location>
</feature>